<evidence type="ECO:0000313" key="6">
    <source>
        <dbReference type="EMBL" id="OGG93123.1"/>
    </source>
</evidence>
<dbReference type="PANTHER" id="PTHR30329">
    <property type="entry name" value="STATOR ELEMENT OF FLAGELLAR MOTOR COMPLEX"/>
    <property type="match status" value="1"/>
</dbReference>
<gene>
    <name evidence="6" type="ORF">A2527_14465</name>
</gene>
<proteinExistence type="predicted"/>
<evidence type="ECO:0000313" key="7">
    <source>
        <dbReference type="Proteomes" id="UP000178449"/>
    </source>
</evidence>
<evidence type="ECO:0000256" key="4">
    <source>
        <dbReference type="PROSITE-ProRule" id="PRU00473"/>
    </source>
</evidence>
<evidence type="ECO:0000259" key="5">
    <source>
        <dbReference type="PROSITE" id="PS51123"/>
    </source>
</evidence>
<dbReference type="InterPro" id="IPR050330">
    <property type="entry name" value="Bact_OuterMem_StrucFunc"/>
</dbReference>
<dbReference type="PROSITE" id="PS51123">
    <property type="entry name" value="OMPA_2"/>
    <property type="match status" value="1"/>
</dbReference>
<comment type="caution">
    <text evidence="6">The sequence shown here is derived from an EMBL/GenBank/DDBJ whole genome shotgun (WGS) entry which is preliminary data.</text>
</comment>
<comment type="subcellular location">
    <subcellularLocation>
        <location evidence="1">Cell outer membrane</location>
    </subcellularLocation>
</comment>
<dbReference type="Gene3D" id="3.30.1330.60">
    <property type="entry name" value="OmpA-like domain"/>
    <property type="match status" value="1"/>
</dbReference>
<dbReference type="InterPro" id="IPR006664">
    <property type="entry name" value="OMP_bac"/>
</dbReference>
<dbReference type="SUPFAM" id="SSF103088">
    <property type="entry name" value="OmpA-like"/>
    <property type="match status" value="1"/>
</dbReference>
<dbReference type="PANTHER" id="PTHR30329:SF21">
    <property type="entry name" value="LIPOPROTEIN YIAD-RELATED"/>
    <property type="match status" value="1"/>
</dbReference>
<evidence type="ECO:0000256" key="1">
    <source>
        <dbReference type="ARBA" id="ARBA00004442"/>
    </source>
</evidence>
<keyword evidence="2 4" id="KW-0472">Membrane</keyword>
<dbReference type="GO" id="GO:0009279">
    <property type="term" value="C:cell outer membrane"/>
    <property type="evidence" value="ECO:0007669"/>
    <property type="project" value="UniProtKB-SubCell"/>
</dbReference>
<keyword evidence="3" id="KW-0998">Cell outer membrane</keyword>
<dbReference type="InterPro" id="IPR006665">
    <property type="entry name" value="OmpA-like"/>
</dbReference>
<evidence type="ECO:0000256" key="2">
    <source>
        <dbReference type="ARBA" id="ARBA00023136"/>
    </source>
</evidence>
<dbReference type="STRING" id="1817772.A2527_14465"/>
<protein>
    <recommendedName>
        <fullName evidence="5">OmpA-like domain-containing protein</fullName>
    </recommendedName>
</protein>
<dbReference type="AlphaFoldDB" id="A0A1F6G4T0"/>
<dbReference type="Pfam" id="PF00691">
    <property type="entry name" value="OmpA"/>
    <property type="match status" value="1"/>
</dbReference>
<dbReference type="EMBL" id="MFNE01000053">
    <property type="protein sequence ID" value="OGG93123.1"/>
    <property type="molecule type" value="Genomic_DNA"/>
</dbReference>
<name>A0A1F6G4T0_9PROT</name>
<dbReference type="Proteomes" id="UP000178449">
    <property type="component" value="Unassembled WGS sequence"/>
</dbReference>
<accession>A0A1F6G4T0</accession>
<evidence type="ECO:0000256" key="3">
    <source>
        <dbReference type="ARBA" id="ARBA00023237"/>
    </source>
</evidence>
<sequence length="237" mass="26081">MDFSFEDLDPDQGQVSGGVVLTGVTSPTGYDTYEVYWSSSIDETGQLGLLGSKKFTTFVDNPLIQVAENSPLDGDYLLLYITDANGKNRIFTGKAARVKDLVQTDQTKKEGASNSLLEVDKVRFAFDRAEIDAQYQEILDKAFGQQKSPSQIKLKIIGHADSRGSNSYNLALGGHRSQAVKDYLVRVWGLLPDNIHTYSCGEEQPELDGEGESAWSVNRRAVTLLEDSQGWDCSSPL</sequence>
<dbReference type="PRINTS" id="PR01021">
    <property type="entry name" value="OMPADOMAIN"/>
</dbReference>
<reference evidence="6 7" key="1">
    <citation type="journal article" date="2016" name="Nat. Commun.">
        <title>Thousands of microbial genomes shed light on interconnected biogeochemical processes in an aquifer system.</title>
        <authorList>
            <person name="Anantharaman K."/>
            <person name="Brown C.T."/>
            <person name="Hug L.A."/>
            <person name="Sharon I."/>
            <person name="Castelle C.J."/>
            <person name="Probst A.J."/>
            <person name="Thomas B.C."/>
            <person name="Singh A."/>
            <person name="Wilkins M.J."/>
            <person name="Karaoz U."/>
            <person name="Brodie E.L."/>
            <person name="Williams K.H."/>
            <person name="Hubbard S.S."/>
            <person name="Banfield J.F."/>
        </authorList>
    </citation>
    <scope>NUCLEOTIDE SEQUENCE [LARGE SCALE GENOMIC DNA]</scope>
</reference>
<dbReference type="InterPro" id="IPR036737">
    <property type="entry name" value="OmpA-like_sf"/>
</dbReference>
<dbReference type="CDD" id="cd07185">
    <property type="entry name" value="OmpA_C-like"/>
    <property type="match status" value="1"/>
</dbReference>
<organism evidence="6 7">
    <name type="scientific">Candidatus Lambdaproteobacteria bacterium RIFOXYD2_FULL_50_16</name>
    <dbReference type="NCBI Taxonomy" id="1817772"/>
    <lineage>
        <taxon>Bacteria</taxon>
        <taxon>Pseudomonadati</taxon>
        <taxon>Pseudomonadota</taxon>
        <taxon>Candidatus Lambdaproteobacteria</taxon>
    </lineage>
</organism>
<feature type="domain" description="OmpA-like" evidence="5">
    <location>
        <begin position="111"/>
        <end position="229"/>
    </location>
</feature>